<accession>A0A8H6X282</accession>
<dbReference type="AlphaFoldDB" id="A0A8H6X282"/>
<evidence type="ECO:0000256" key="1">
    <source>
        <dbReference type="SAM" id="MobiDB-lite"/>
    </source>
</evidence>
<reference evidence="2" key="1">
    <citation type="submission" date="2020-05" db="EMBL/GenBank/DDBJ databases">
        <title>Mycena genomes resolve the evolution of fungal bioluminescence.</title>
        <authorList>
            <person name="Tsai I.J."/>
        </authorList>
    </citation>
    <scope>NUCLEOTIDE SEQUENCE</scope>
    <source>
        <strain evidence="2">CCC161011</strain>
    </source>
</reference>
<evidence type="ECO:0000313" key="3">
    <source>
        <dbReference type="Proteomes" id="UP000620124"/>
    </source>
</evidence>
<evidence type="ECO:0000313" key="2">
    <source>
        <dbReference type="EMBL" id="KAF7332886.1"/>
    </source>
</evidence>
<feature type="region of interest" description="Disordered" evidence="1">
    <location>
        <begin position="219"/>
        <end position="240"/>
    </location>
</feature>
<comment type="caution">
    <text evidence="2">The sequence shown here is derived from an EMBL/GenBank/DDBJ whole genome shotgun (WGS) entry which is preliminary data.</text>
</comment>
<sequence>MMCTASLRDAYSKSSVTPHKMPTHQVGHWSRSMSRSFHTLFVAFENTLRRIRNTELYNLKSSCKKLDYLLRVGRSSPALRRRMEGLLSQINRIIVPYGCDGFPKLYHKFYALVHWAGKDTGAAIRDLRKLVNEEVEEANHRVREFTAIRRKYAEGRRNIAAIIQDAAQAAKSKGFPEGVSSAEESEQIFRELEKIEKSLETINETLKQSLEFWKGVDRSLRSSSPGQQAKHPPDGISKGPVEIGAQRQAAKIQTGLHTVCSAAQQYVSSKKILKNGNDLVNRATNLLADCTTVVHAETSVQLTFQSGSPDRKTARKVLSPLTSRLNGLVKGYTRLSSRFAKYAQTTYLLFWFAGSTAAEKFGLDKPDIDYAAKDELLSKGISSYVLPFESAFMGIERQLLAIQDFWRKAASSKDAPWALGIGNCIVVPSKRISL</sequence>
<organism evidence="2 3">
    <name type="scientific">Mycena venus</name>
    <dbReference type="NCBI Taxonomy" id="2733690"/>
    <lineage>
        <taxon>Eukaryota</taxon>
        <taxon>Fungi</taxon>
        <taxon>Dikarya</taxon>
        <taxon>Basidiomycota</taxon>
        <taxon>Agaricomycotina</taxon>
        <taxon>Agaricomycetes</taxon>
        <taxon>Agaricomycetidae</taxon>
        <taxon>Agaricales</taxon>
        <taxon>Marasmiineae</taxon>
        <taxon>Mycenaceae</taxon>
        <taxon>Mycena</taxon>
    </lineage>
</organism>
<name>A0A8H6X282_9AGAR</name>
<dbReference type="OrthoDB" id="3038868at2759"/>
<keyword evidence="3" id="KW-1185">Reference proteome</keyword>
<proteinExistence type="predicted"/>
<gene>
    <name evidence="2" type="ORF">MVEN_02393900</name>
</gene>
<protein>
    <submittedName>
        <fullName evidence="2">Uncharacterized protein</fullName>
    </submittedName>
</protein>
<dbReference type="Proteomes" id="UP000620124">
    <property type="component" value="Unassembled WGS sequence"/>
</dbReference>
<dbReference type="EMBL" id="JACAZI010000031">
    <property type="protein sequence ID" value="KAF7332886.1"/>
    <property type="molecule type" value="Genomic_DNA"/>
</dbReference>